<evidence type="ECO:0000313" key="1">
    <source>
        <dbReference type="EMBL" id="GFU53757.1"/>
    </source>
</evidence>
<evidence type="ECO:0000313" key="2">
    <source>
        <dbReference type="Proteomes" id="UP000887013"/>
    </source>
</evidence>
<dbReference type="EMBL" id="BMAW01038925">
    <property type="protein sequence ID" value="GFU53757.1"/>
    <property type="molecule type" value="Genomic_DNA"/>
</dbReference>
<reference evidence="1" key="1">
    <citation type="submission" date="2020-08" db="EMBL/GenBank/DDBJ databases">
        <title>Multicomponent nature underlies the extraordinary mechanical properties of spider dragline silk.</title>
        <authorList>
            <person name="Kono N."/>
            <person name="Nakamura H."/>
            <person name="Mori M."/>
            <person name="Yoshida Y."/>
            <person name="Ohtoshi R."/>
            <person name="Malay A.D."/>
            <person name="Moran D.A.P."/>
            <person name="Tomita M."/>
            <person name="Numata K."/>
            <person name="Arakawa K."/>
        </authorList>
    </citation>
    <scope>NUCLEOTIDE SEQUENCE</scope>
</reference>
<keyword evidence="2" id="KW-1185">Reference proteome</keyword>
<name>A0A8X6QXD6_NEPPI</name>
<protein>
    <submittedName>
        <fullName evidence="1">Uncharacterized protein</fullName>
    </submittedName>
</protein>
<comment type="caution">
    <text evidence="1">The sequence shown here is derived from an EMBL/GenBank/DDBJ whole genome shotgun (WGS) entry which is preliminary data.</text>
</comment>
<organism evidence="1 2">
    <name type="scientific">Nephila pilipes</name>
    <name type="common">Giant wood spider</name>
    <name type="synonym">Nephila maculata</name>
    <dbReference type="NCBI Taxonomy" id="299642"/>
    <lineage>
        <taxon>Eukaryota</taxon>
        <taxon>Metazoa</taxon>
        <taxon>Ecdysozoa</taxon>
        <taxon>Arthropoda</taxon>
        <taxon>Chelicerata</taxon>
        <taxon>Arachnida</taxon>
        <taxon>Araneae</taxon>
        <taxon>Araneomorphae</taxon>
        <taxon>Entelegynae</taxon>
        <taxon>Araneoidea</taxon>
        <taxon>Nephilidae</taxon>
        <taxon>Nephila</taxon>
    </lineage>
</organism>
<sequence>MVYGNTVSICLVFELYGAWYNPFKDGRTLADSEPRDGGPSTSQKVNVTDEVQTLVMQENYIRVCELIKDMEISVHLYIDTFDFDRGFEMKRVPVNFVLMLIMMLK</sequence>
<dbReference type="Proteomes" id="UP000887013">
    <property type="component" value="Unassembled WGS sequence"/>
</dbReference>
<dbReference type="AlphaFoldDB" id="A0A8X6QXD6"/>
<accession>A0A8X6QXD6</accession>
<proteinExistence type="predicted"/>
<gene>
    <name evidence="1" type="ORF">NPIL_652091</name>
</gene>